<dbReference type="Proteomes" id="UP000035088">
    <property type="component" value="Unassembled WGS sequence"/>
</dbReference>
<keyword evidence="6 7" id="KW-0472">Membrane</keyword>
<evidence type="ECO:0000256" key="1">
    <source>
        <dbReference type="ARBA" id="ARBA00004651"/>
    </source>
</evidence>
<dbReference type="Pfam" id="PF19053">
    <property type="entry name" value="EccD"/>
    <property type="match status" value="1"/>
</dbReference>
<dbReference type="InterPro" id="IPR006707">
    <property type="entry name" value="T7SS_EccD"/>
</dbReference>
<comment type="subcellular location">
    <subcellularLocation>
        <location evidence="1">Cell membrane</location>
        <topology evidence="1">Multi-pass membrane protein</topology>
    </subcellularLocation>
</comment>
<feature type="transmembrane region" description="Helical" evidence="7">
    <location>
        <begin position="433"/>
        <end position="453"/>
    </location>
</feature>
<feature type="transmembrane region" description="Helical" evidence="7">
    <location>
        <begin position="311"/>
        <end position="331"/>
    </location>
</feature>
<keyword evidence="3" id="KW-1003">Cell membrane</keyword>
<sequence>MPSDLPITDFLDELVDRLAGPPDIAGPPFEWTLSPLGGDALAPHHTLREAGVDDGTWLVLREGPAEEPAVLVDDTLDALAELADARHRSWSPETAGIAAAATAACATVVAAVGLAVARFCATPGGQHVATAVAVLGAVALLAAALFAGRARVRSPIPTALCVMSATLSAAAGFVVVPGGPGAANALLAAAAASTSAAITLRYTRIAPVAHLAAITAGCLAAATAAVCLAGMSRAPAAALIAVVALLVVLAAPRLTVVLAKIPLPPVPSPGEPFEPVETPLLPTIDAVDAISLSALPDLDALVGRAEHARQCLAGLCLGAASVAAIAVTITGIDPPDWRFTTIGIGVALALVLRGRSHTDLAQAAALVGSGAAALLGYLTATIVGAVTLDAPSLPLPTAAAALAVAATALAIGGWAAGRTFSPLQRRAAELAEYGLLVVLLPLLLWAMEVYRMIREAW</sequence>
<comment type="similarity">
    <text evidence="2">Belongs to the EccD/Snm4 family.</text>
</comment>
<evidence type="ECO:0000256" key="6">
    <source>
        <dbReference type="ARBA" id="ARBA00023136"/>
    </source>
</evidence>
<comment type="caution">
    <text evidence="9">The sequence shown here is derived from an EMBL/GenBank/DDBJ whole genome shotgun (WGS) entry which is preliminary data.</text>
</comment>
<organism evidence="9 10">
    <name type="scientific">Gordonia araii NBRC 100433</name>
    <dbReference type="NCBI Taxonomy" id="1073574"/>
    <lineage>
        <taxon>Bacteria</taxon>
        <taxon>Bacillati</taxon>
        <taxon>Actinomycetota</taxon>
        <taxon>Actinomycetes</taxon>
        <taxon>Mycobacteriales</taxon>
        <taxon>Gordoniaceae</taxon>
        <taxon>Gordonia</taxon>
    </lineage>
</organism>
<feature type="transmembrane region" description="Helical" evidence="7">
    <location>
        <begin position="337"/>
        <end position="352"/>
    </location>
</feature>
<feature type="transmembrane region" description="Helical" evidence="7">
    <location>
        <begin position="237"/>
        <end position="259"/>
    </location>
</feature>
<dbReference type="PIRSF" id="PIRSF017804">
    <property type="entry name" value="Secretion_EccD1"/>
    <property type="match status" value="1"/>
</dbReference>
<feature type="transmembrane region" description="Helical" evidence="7">
    <location>
        <begin position="95"/>
        <end position="116"/>
    </location>
</feature>
<proteinExistence type="inferred from homology"/>
<evidence type="ECO:0000256" key="5">
    <source>
        <dbReference type="ARBA" id="ARBA00022989"/>
    </source>
</evidence>
<feature type="transmembrane region" description="Helical" evidence="7">
    <location>
        <begin position="209"/>
        <end position="231"/>
    </location>
</feature>
<feature type="transmembrane region" description="Helical" evidence="7">
    <location>
        <begin position="128"/>
        <end position="147"/>
    </location>
</feature>
<accession>G7GZ69</accession>
<reference evidence="9 10" key="1">
    <citation type="submission" date="2011-11" db="EMBL/GenBank/DDBJ databases">
        <title>Whole genome shotgun sequence of Gordonia araii NBRC 100433.</title>
        <authorList>
            <person name="Yoshida Y."/>
            <person name="Hosoyama A."/>
            <person name="Tsuchikane K."/>
            <person name="Katsumata H."/>
            <person name="Yamazaki S."/>
            <person name="Fujita N."/>
        </authorList>
    </citation>
    <scope>NUCLEOTIDE SEQUENCE [LARGE SCALE GENOMIC DNA]</scope>
    <source>
        <strain evidence="9 10">NBRC 100433</strain>
    </source>
</reference>
<evidence type="ECO:0000256" key="3">
    <source>
        <dbReference type="ARBA" id="ARBA00022475"/>
    </source>
</evidence>
<evidence type="ECO:0000256" key="7">
    <source>
        <dbReference type="SAM" id="Phobius"/>
    </source>
</evidence>
<feature type="transmembrane region" description="Helical" evidence="7">
    <location>
        <begin position="364"/>
        <end position="386"/>
    </location>
</feature>
<keyword evidence="5 7" id="KW-1133">Transmembrane helix</keyword>
<dbReference type="AlphaFoldDB" id="G7GZ69"/>
<protein>
    <recommendedName>
        <fullName evidence="8">EccD-like transmembrane domain-containing protein</fullName>
    </recommendedName>
</protein>
<evidence type="ECO:0000256" key="2">
    <source>
        <dbReference type="ARBA" id="ARBA00006162"/>
    </source>
</evidence>
<dbReference type="InterPro" id="IPR044049">
    <property type="entry name" value="EccD_transm"/>
</dbReference>
<evidence type="ECO:0000313" key="10">
    <source>
        <dbReference type="Proteomes" id="UP000035088"/>
    </source>
</evidence>
<dbReference type="STRING" id="1073574.GOARA_021_01310"/>
<gene>
    <name evidence="9" type="ORF">GOARA_021_01310</name>
</gene>
<feature type="domain" description="EccD-like transmembrane" evidence="8">
    <location>
        <begin position="103"/>
        <end position="455"/>
    </location>
</feature>
<keyword evidence="10" id="KW-1185">Reference proteome</keyword>
<feature type="transmembrane region" description="Helical" evidence="7">
    <location>
        <begin position="398"/>
        <end position="421"/>
    </location>
</feature>
<dbReference type="NCBIfam" id="TIGR03920">
    <property type="entry name" value="T7SS_EccD"/>
    <property type="match status" value="1"/>
</dbReference>
<name>G7GZ69_9ACTN</name>
<evidence type="ECO:0000259" key="8">
    <source>
        <dbReference type="Pfam" id="PF19053"/>
    </source>
</evidence>
<feature type="transmembrane region" description="Helical" evidence="7">
    <location>
        <begin position="159"/>
        <end position="176"/>
    </location>
</feature>
<dbReference type="EMBL" id="BAEE01000021">
    <property type="protein sequence ID" value="GAB08894.1"/>
    <property type="molecule type" value="Genomic_DNA"/>
</dbReference>
<dbReference type="Gene3D" id="3.10.20.90">
    <property type="entry name" value="Phosphatidylinositol 3-kinase Catalytic Subunit, Chain A, domain 1"/>
    <property type="match status" value="1"/>
</dbReference>
<evidence type="ECO:0000256" key="4">
    <source>
        <dbReference type="ARBA" id="ARBA00022692"/>
    </source>
</evidence>
<dbReference type="Pfam" id="PF08817">
    <property type="entry name" value="YukD"/>
    <property type="match status" value="1"/>
</dbReference>
<dbReference type="GO" id="GO:0005886">
    <property type="term" value="C:plasma membrane"/>
    <property type="evidence" value="ECO:0007669"/>
    <property type="project" value="UniProtKB-SubCell"/>
</dbReference>
<keyword evidence="4 7" id="KW-0812">Transmembrane</keyword>
<dbReference type="InterPro" id="IPR024962">
    <property type="entry name" value="YukD-like"/>
</dbReference>
<evidence type="ECO:0000313" key="9">
    <source>
        <dbReference type="EMBL" id="GAB08894.1"/>
    </source>
</evidence>